<evidence type="ECO:0000313" key="3">
    <source>
        <dbReference type="Proteomes" id="UP000095552"/>
    </source>
</evidence>
<dbReference type="AlphaFoldDB" id="A0A1E5SYI5"/>
<protein>
    <submittedName>
        <fullName evidence="2">Uncharacterized protein</fullName>
    </submittedName>
</protein>
<proteinExistence type="predicted"/>
<comment type="caution">
    <text evidence="2">The sequence shown here is derived from an EMBL/GenBank/DDBJ whole genome shotgun (WGS) entry which is preliminary data.</text>
</comment>
<organism evidence="2 3">
    <name type="scientific">Roseivirga misakiensis</name>
    <dbReference type="NCBI Taxonomy" id="1563681"/>
    <lineage>
        <taxon>Bacteria</taxon>
        <taxon>Pseudomonadati</taxon>
        <taxon>Bacteroidota</taxon>
        <taxon>Cytophagia</taxon>
        <taxon>Cytophagales</taxon>
        <taxon>Roseivirgaceae</taxon>
        <taxon>Roseivirga</taxon>
    </lineage>
</organism>
<dbReference type="Proteomes" id="UP000095552">
    <property type="component" value="Unassembled WGS sequence"/>
</dbReference>
<evidence type="ECO:0000256" key="1">
    <source>
        <dbReference type="SAM" id="Phobius"/>
    </source>
</evidence>
<feature type="transmembrane region" description="Helical" evidence="1">
    <location>
        <begin position="125"/>
        <end position="144"/>
    </location>
</feature>
<dbReference type="RefSeq" id="WP_069835681.1">
    <property type="nucleotide sequence ID" value="NZ_MDGQ01000005.1"/>
</dbReference>
<accession>A0A1E5SYI5</accession>
<dbReference type="EMBL" id="MDGQ01000005">
    <property type="protein sequence ID" value="OEK04176.1"/>
    <property type="molecule type" value="Genomic_DNA"/>
</dbReference>
<name>A0A1E5SYI5_9BACT</name>
<feature type="transmembrane region" description="Helical" evidence="1">
    <location>
        <begin position="49"/>
        <end position="66"/>
    </location>
</feature>
<keyword evidence="1" id="KW-0812">Transmembrane</keyword>
<keyword evidence="1" id="KW-1133">Transmembrane helix</keyword>
<evidence type="ECO:0000313" key="2">
    <source>
        <dbReference type="EMBL" id="OEK04176.1"/>
    </source>
</evidence>
<feature type="transmembrane region" description="Helical" evidence="1">
    <location>
        <begin position="78"/>
        <end position="97"/>
    </location>
</feature>
<keyword evidence="3" id="KW-1185">Reference proteome</keyword>
<dbReference type="OrthoDB" id="982770at2"/>
<sequence>MSLLITLLAALIALIWAGKIKKRTTKLATVLLALSSLIDYTPYLKGYGIGQYTFIFFSFFAAIESYNSLRLSKGQRALFFSMPILIGFFELMDFVSLPFHIPRYPFGLLYLLAFAFYLLLAKKKIFSRAGVLIVWSAVALKWLLPLIR</sequence>
<keyword evidence="1" id="KW-0472">Membrane</keyword>
<gene>
    <name evidence="2" type="ORF">BFP71_11880</name>
</gene>
<reference evidence="2 3" key="1">
    <citation type="submission" date="2016-08" db="EMBL/GenBank/DDBJ databases">
        <title>Draft genome of Fabibacter sp. strain SK-8.</title>
        <authorList>
            <person name="Wong S.-K."/>
            <person name="Hamasaki K."/>
            <person name="Yoshizawa S."/>
        </authorList>
    </citation>
    <scope>NUCLEOTIDE SEQUENCE [LARGE SCALE GENOMIC DNA]</scope>
    <source>
        <strain evidence="2 3">SK-8</strain>
    </source>
</reference>
<feature type="transmembrane region" description="Helical" evidence="1">
    <location>
        <begin position="103"/>
        <end position="120"/>
    </location>
</feature>